<dbReference type="Gene3D" id="1.10.420.10">
    <property type="entry name" value="Peroxidase, domain 2"/>
    <property type="match status" value="1"/>
</dbReference>
<dbReference type="Proteomes" id="UP001224775">
    <property type="component" value="Unassembled WGS sequence"/>
</dbReference>
<dbReference type="EMBL" id="JATAAI010000045">
    <property type="protein sequence ID" value="KAK1733764.1"/>
    <property type="molecule type" value="Genomic_DNA"/>
</dbReference>
<dbReference type="PROSITE" id="PS50873">
    <property type="entry name" value="PEROXIDASE_4"/>
    <property type="match status" value="1"/>
</dbReference>
<dbReference type="InterPro" id="IPR019793">
    <property type="entry name" value="Peroxidases_heam-ligand_BS"/>
</dbReference>
<dbReference type="SUPFAM" id="SSF48113">
    <property type="entry name" value="Heme-dependent peroxidases"/>
    <property type="match status" value="1"/>
</dbReference>
<evidence type="ECO:0000256" key="2">
    <source>
        <dbReference type="ARBA" id="ARBA00022617"/>
    </source>
</evidence>
<dbReference type="PANTHER" id="PTHR31356">
    <property type="entry name" value="THYLAKOID LUMENAL 29 KDA PROTEIN, CHLOROPLASTIC-RELATED"/>
    <property type="match status" value="1"/>
</dbReference>
<evidence type="ECO:0000256" key="6">
    <source>
        <dbReference type="RuleBase" id="RU004241"/>
    </source>
</evidence>
<dbReference type="Pfam" id="PF00141">
    <property type="entry name" value="peroxidase"/>
    <property type="match status" value="1"/>
</dbReference>
<keyword evidence="1 9" id="KW-0575">Peroxidase</keyword>
<reference evidence="9" key="1">
    <citation type="submission" date="2023-06" db="EMBL/GenBank/DDBJ databases">
        <title>Survivors Of The Sea: Transcriptome response of Skeletonema marinoi to long-term dormancy.</title>
        <authorList>
            <person name="Pinder M.I.M."/>
            <person name="Kourtchenko O."/>
            <person name="Robertson E.K."/>
            <person name="Larsson T."/>
            <person name="Maumus F."/>
            <person name="Osuna-Cruz C.M."/>
            <person name="Vancaester E."/>
            <person name="Stenow R."/>
            <person name="Vandepoele K."/>
            <person name="Ploug H."/>
            <person name="Bruchert V."/>
            <person name="Godhe A."/>
            <person name="Topel M."/>
        </authorList>
    </citation>
    <scope>NUCLEOTIDE SEQUENCE</scope>
    <source>
        <strain evidence="9">R05AC</strain>
    </source>
</reference>
<dbReference type="GO" id="GO:0020037">
    <property type="term" value="F:heme binding"/>
    <property type="evidence" value="ECO:0007669"/>
    <property type="project" value="InterPro"/>
</dbReference>
<keyword evidence="3" id="KW-0479">Metal-binding</keyword>
<dbReference type="InterPro" id="IPR002016">
    <property type="entry name" value="Haem_peroxidase"/>
</dbReference>
<keyword evidence="10" id="KW-1185">Reference proteome</keyword>
<dbReference type="GO" id="GO:0046872">
    <property type="term" value="F:metal ion binding"/>
    <property type="evidence" value="ECO:0007669"/>
    <property type="project" value="UniProtKB-KW"/>
</dbReference>
<sequence>MGADGCIDWQHEANNGLETIWCVDGCPLTQIYQEKYSVMSRADFWVASANAVVKLSSPNNELDLKSTFKWGRVDAEQCPDSALRLPGASDCGQVQDVFLNRLGLNWTDAVALIGGHTLGRGSSDFSGHEGIWVDMDAEATIFDKRYYEEVLRKTWVPRNEGTDVQDWTWGGNNDGSPRFMLNTDMCLLFDIETTFPCCSRTDLTRNDGTNQCDRRNSVLSDTQCSRTTNEDAANAMLQFAAQRDDGRFTNDNEPFFTAFSVAWEMATINGWDNLQELALSCVPTESPTPAPSTSPTLNPTPVPTAPPTQSPTAPPTPGPT</sequence>
<evidence type="ECO:0000256" key="5">
    <source>
        <dbReference type="ARBA" id="ARBA00023004"/>
    </source>
</evidence>
<gene>
    <name evidence="9" type="ORF">QTG54_015619</name>
</gene>
<keyword evidence="4 9" id="KW-0560">Oxidoreductase</keyword>
<dbReference type="PRINTS" id="PR00458">
    <property type="entry name" value="PEROXIDASE"/>
</dbReference>
<protein>
    <submittedName>
        <fullName evidence="9">Peroxidase</fullName>
        <ecNumber evidence="9">1.11.1.-</ecNumber>
    </submittedName>
</protein>
<dbReference type="InterPro" id="IPR044831">
    <property type="entry name" value="Ccp1-like"/>
</dbReference>
<feature type="compositionally biased region" description="Pro residues" evidence="7">
    <location>
        <begin position="286"/>
        <end position="320"/>
    </location>
</feature>
<dbReference type="GO" id="GO:0042744">
    <property type="term" value="P:hydrogen peroxide catabolic process"/>
    <property type="evidence" value="ECO:0007669"/>
    <property type="project" value="TreeGrafter"/>
</dbReference>
<dbReference type="EC" id="1.11.1.-" evidence="9"/>
<proteinExistence type="inferred from homology"/>
<dbReference type="PANTHER" id="PTHR31356:SF36">
    <property type="entry name" value="L-ASCORBATE PEROXIDASE 3"/>
    <property type="match status" value="1"/>
</dbReference>
<keyword evidence="5" id="KW-0408">Iron</keyword>
<dbReference type="GO" id="GO:0000302">
    <property type="term" value="P:response to reactive oxygen species"/>
    <property type="evidence" value="ECO:0007669"/>
    <property type="project" value="TreeGrafter"/>
</dbReference>
<feature type="region of interest" description="Disordered" evidence="7">
    <location>
        <begin position="282"/>
        <end position="320"/>
    </location>
</feature>
<evidence type="ECO:0000256" key="7">
    <source>
        <dbReference type="SAM" id="MobiDB-lite"/>
    </source>
</evidence>
<name>A0AAD8XTU0_9STRA</name>
<feature type="domain" description="Plant heme peroxidase family profile" evidence="8">
    <location>
        <begin position="37"/>
        <end position="285"/>
    </location>
</feature>
<keyword evidence="2" id="KW-0349">Heme</keyword>
<dbReference type="InterPro" id="IPR010255">
    <property type="entry name" value="Haem_peroxidase_sf"/>
</dbReference>
<dbReference type="GO" id="GO:0034599">
    <property type="term" value="P:cellular response to oxidative stress"/>
    <property type="evidence" value="ECO:0007669"/>
    <property type="project" value="InterPro"/>
</dbReference>
<evidence type="ECO:0000256" key="4">
    <source>
        <dbReference type="ARBA" id="ARBA00023002"/>
    </source>
</evidence>
<dbReference type="Gene3D" id="1.10.520.10">
    <property type="match status" value="1"/>
</dbReference>
<organism evidence="9 10">
    <name type="scientific">Skeletonema marinoi</name>
    <dbReference type="NCBI Taxonomy" id="267567"/>
    <lineage>
        <taxon>Eukaryota</taxon>
        <taxon>Sar</taxon>
        <taxon>Stramenopiles</taxon>
        <taxon>Ochrophyta</taxon>
        <taxon>Bacillariophyta</taxon>
        <taxon>Coscinodiscophyceae</taxon>
        <taxon>Thalassiosirophycidae</taxon>
        <taxon>Thalassiosirales</taxon>
        <taxon>Skeletonemataceae</taxon>
        <taxon>Skeletonema</taxon>
        <taxon>Skeletonema marinoi-dohrnii complex</taxon>
    </lineage>
</organism>
<evidence type="ECO:0000259" key="8">
    <source>
        <dbReference type="PROSITE" id="PS50873"/>
    </source>
</evidence>
<evidence type="ECO:0000256" key="1">
    <source>
        <dbReference type="ARBA" id="ARBA00022559"/>
    </source>
</evidence>
<evidence type="ECO:0000256" key="3">
    <source>
        <dbReference type="ARBA" id="ARBA00022723"/>
    </source>
</evidence>
<evidence type="ECO:0000313" key="9">
    <source>
        <dbReference type="EMBL" id="KAK1733764.1"/>
    </source>
</evidence>
<dbReference type="PROSITE" id="PS00435">
    <property type="entry name" value="PEROXIDASE_1"/>
    <property type="match status" value="1"/>
</dbReference>
<dbReference type="AlphaFoldDB" id="A0AAD8XTU0"/>
<accession>A0AAD8XTU0</accession>
<dbReference type="GO" id="GO:0004601">
    <property type="term" value="F:peroxidase activity"/>
    <property type="evidence" value="ECO:0007669"/>
    <property type="project" value="UniProtKB-KW"/>
</dbReference>
<comment type="similarity">
    <text evidence="6">Belongs to the peroxidase family.</text>
</comment>
<evidence type="ECO:0000313" key="10">
    <source>
        <dbReference type="Proteomes" id="UP001224775"/>
    </source>
</evidence>
<comment type="caution">
    <text evidence="9">The sequence shown here is derived from an EMBL/GenBank/DDBJ whole genome shotgun (WGS) entry which is preliminary data.</text>
</comment>